<comment type="caution">
    <text evidence="2">The sequence shown here is derived from an EMBL/GenBank/DDBJ whole genome shotgun (WGS) entry which is preliminary data.</text>
</comment>
<dbReference type="Gene3D" id="3.30.420.10">
    <property type="entry name" value="Ribonuclease H-like superfamily/Ribonuclease H"/>
    <property type="match status" value="1"/>
</dbReference>
<proteinExistence type="predicted"/>
<dbReference type="Gene3D" id="1.10.340.70">
    <property type="match status" value="1"/>
</dbReference>
<dbReference type="Proteomes" id="UP000077202">
    <property type="component" value="Unassembled WGS sequence"/>
</dbReference>
<evidence type="ECO:0000313" key="3">
    <source>
        <dbReference type="Proteomes" id="UP000077202"/>
    </source>
</evidence>
<evidence type="ECO:0000259" key="1">
    <source>
        <dbReference type="PROSITE" id="PS50994"/>
    </source>
</evidence>
<dbReference type="InterPro" id="IPR052160">
    <property type="entry name" value="Gypsy_RT_Integrase-like"/>
</dbReference>
<evidence type="ECO:0000313" key="2">
    <source>
        <dbReference type="EMBL" id="OAE18861.1"/>
    </source>
</evidence>
<dbReference type="Pfam" id="PF17921">
    <property type="entry name" value="Integrase_H2C2"/>
    <property type="match status" value="1"/>
</dbReference>
<dbReference type="EMBL" id="LVLJ01003993">
    <property type="protein sequence ID" value="OAE18861.1"/>
    <property type="molecule type" value="Genomic_DNA"/>
</dbReference>
<accession>A0A176VEW9</accession>
<reference evidence="2" key="1">
    <citation type="submission" date="2016-03" db="EMBL/GenBank/DDBJ databases">
        <title>Mechanisms controlling the formation of the plant cell surface in tip-growing cells are functionally conserved among land plants.</title>
        <authorList>
            <person name="Honkanen S."/>
            <person name="Jones V.A."/>
            <person name="Morieri G."/>
            <person name="Champion C."/>
            <person name="Hetherington A.J."/>
            <person name="Kelly S."/>
            <person name="Saint-Marcoux D."/>
            <person name="Proust H."/>
            <person name="Prescott H."/>
            <person name="Dolan L."/>
        </authorList>
    </citation>
    <scope>NUCLEOTIDE SEQUENCE [LARGE SCALE GENOMIC DNA]</scope>
    <source>
        <tissue evidence="2">Whole gametophyte</tissue>
    </source>
</reference>
<organism evidence="2 3">
    <name type="scientific">Marchantia polymorpha subsp. ruderalis</name>
    <dbReference type="NCBI Taxonomy" id="1480154"/>
    <lineage>
        <taxon>Eukaryota</taxon>
        <taxon>Viridiplantae</taxon>
        <taxon>Streptophyta</taxon>
        <taxon>Embryophyta</taxon>
        <taxon>Marchantiophyta</taxon>
        <taxon>Marchantiopsida</taxon>
        <taxon>Marchantiidae</taxon>
        <taxon>Marchantiales</taxon>
        <taxon>Marchantiaceae</taxon>
        <taxon>Marchantia</taxon>
    </lineage>
</organism>
<dbReference type="PROSITE" id="PS50994">
    <property type="entry name" value="INTEGRASE"/>
    <property type="match status" value="1"/>
</dbReference>
<dbReference type="AlphaFoldDB" id="A0A176VEW9"/>
<dbReference type="SUPFAM" id="SSF53098">
    <property type="entry name" value="Ribonuclease H-like"/>
    <property type="match status" value="1"/>
</dbReference>
<dbReference type="GO" id="GO:0015074">
    <property type="term" value="P:DNA integration"/>
    <property type="evidence" value="ECO:0007669"/>
    <property type="project" value="InterPro"/>
</dbReference>
<keyword evidence="3" id="KW-1185">Reference proteome</keyword>
<dbReference type="InterPro" id="IPR036397">
    <property type="entry name" value="RNaseH_sf"/>
</dbReference>
<sequence length="371" mass="42597">MMFQNTVALFTLIRGVVFRMGPDDQLRRCLEESERRQVMRALHARPSRGHFAAVTTINRIWSTGYSWPYIIRDVKEFVEQCDQCQRTGAPSFRNHWPLTPIIPLAPFEKWGIDFIGLINPEEEIHYPGHGLRYEMGRSRATVKNDAAAAATFLFEEIMMRFGHSLELISDRGKHFLNDVIINITERYLIKHRKTTSYNPKANGLTERANGIVGKILNKMVSAHKTDWDRKLPSAVHAYNTSEKKTMGKSPFFLIFGQSAVHGVELEVETLRVMAARNGTRSKDPRYQMIALQDLDEVRREALQQAVDVQAKRKEIYDKKIPKDNKVEEGGMLTQAVFSDLNLGTRKRKLGWRTRTEESFRELTVTVTACGI</sequence>
<gene>
    <name evidence="2" type="ORF">AXG93_4606s1030</name>
</gene>
<protein>
    <recommendedName>
        <fullName evidence="1">Integrase catalytic domain-containing protein</fullName>
    </recommendedName>
</protein>
<dbReference type="InterPro" id="IPR001584">
    <property type="entry name" value="Integrase_cat-core"/>
</dbReference>
<dbReference type="GO" id="GO:0003676">
    <property type="term" value="F:nucleic acid binding"/>
    <property type="evidence" value="ECO:0007669"/>
    <property type="project" value="InterPro"/>
</dbReference>
<dbReference type="InterPro" id="IPR041588">
    <property type="entry name" value="Integrase_H2C2"/>
</dbReference>
<dbReference type="PANTHER" id="PTHR47266">
    <property type="entry name" value="ENDONUCLEASE-RELATED"/>
    <property type="match status" value="1"/>
</dbReference>
<feature type="domain" description="Integrase catalytic" evidence="1">
    <location>
        <begin position="102"/>
        <end position="258"/>
    </location>
</feature>
<dbReference type="InterPro" id="IPR012337">
    <property type="entry name" value="RNaseH-like_sf"/>
</dbReference>
<name>A0A176VEW9_MARPO</name>